<dbReference type="Proteomes" id="UP001140091">
    <property type="component" value="Unassembled WGS sequence"/>
</dbReference>
<feature type="non-terminal residue" evidence="2">
    <location>
        <position position="1"/>
    </location>
</feature>
<protein>
    <submittedName>
        <fullName evidence="2">Uncharacterized protein</fullName>
    </submittedName>
</protein>
<dbReference type="EMBL" id="JANBPK010001039">
    <property type="protein sequence ID" value="KAJ2927046.1"/>
    <property type="molecule type" value="Genomic_DNA"/>
</dbReference>
<comment type="caution">
    <text evidence="2">The sequence shown here is derived from an EMBL/GenBank/DDBJ whole genome shotgun (WGS) entry which is preliminary data.</text>
</comment>
<feature type="compositionally biased region" description="Basic residues" evidence="1">
    <location>
        <begin position="249"/>
        <end position="260"/>
    </location>
</feature>
<feature type="region of interest" description="Disordered" evidence="1">
    <location>
        <begin position="241"/>
        <end position="280"/>
    </location>
</feature>
<dbReference type="AlphaFoldDB" id="A0A9W8J1Z7"/>
<dbReference type="OrthoDB" id="3133286at2759"/>
<keyword evidence="3" id="KW-1185">Reference proteome</keyword>
<gene>
    <name evidence="2" type="ORF">H1R20_g10050</name>
</gene>
<dbReference type="SUPFAM" id="SSF81301">
    <property type="entry name" value="Nucleotidyltransferase"/>
    <property type="match status" value="1"/>
</dbReference>
<feature type="compositionally biased region" description="Basic and acidic residues" evidence="1">
    <location>
        <begin position="267"/>
        <end position="280"/>
    </location>
</feature>
<name>A0A9W8J1Z7_9AGAR</name>
<evidence type="ECO:0000313" key="3">
    <source>
        <dbReference type="Proteomes" id="UP001140091"/>
    </source>
</evidence>
<accession>A0A9W8J1Z7</accession>
<reference evidence="2" key="1">
    <citation type="submission" date="2022-06" db="EMBL/GenBank/DDBJ databases">
        <title>Genome Sequence of Candolleomyces eurysporus.</title>
        <authorList>
            <person name="Buettner E."/>
        </authorList>
    </citation>
    <scope>NUCLEOTIDE SEQUENCE</scope>
    <source>
        <strain evidence="2">VTCC 930004</strain>
    </source>
</reference>
<dbReference type="InterPro" id="IPR043519">
    <property type="entry name" value="NT_sf"/>
</dbReference>
<evidence type="ECO:0000256" key="1">
    <source>
        <dbReference type="SAM" id="MobiDB-lite"/>
    </source>
</evidence>
<organism evidence="2 3">
    <name type="scientific">Candolleomyces eurysporus</name>
    <dbReference type="NCBI Taxonomy" id="2828524"/>
    <lineage>
        <taxon>Eukaryota</taxon>
        <taxon>Fungi</taxon>
        <taxon>Dikarya</taxon>
        <taxon>Basidiomycota</taxon>
        <taxon>Agaricomycotina</taxon>
        <taxon>Agaricomycetes</taxon>
        <taxon>Agaricomycetidae</taxon>
        <taxon>Agaricales</taxon>
        <taxon>Agaricineae</taxon>
        <taxon>Psathyrellaceae</taxon>
        <taxon>Candolleomyces</taxon>
    </lineage>
</organism>
<sequence>MAEADAAPKLEQVPDATPKEKRPPRRKANAATKAAKDDAHFALVMEAAQATVQIFTKEAIPCVSFGSLASKLYGSSRCPKDVDLLVYQDPALEEPWAAEQLKKLLLDKDPRHFYLTMPRDPEATYRVLWYRQSYLGPTCKVDVLIPGTMHLPNLSPTLSKWIDNVPLVPFSLLLLHKLQGWDDHRLAEEDHKRRKMPQDAADIKRLLGMEFEELTKRRVKDYCAEYPKHVQKWRELGFEVPDPPMATEKKKKKKKKGKKGKNAEAAVVEHEMEKEKEKVEVEPEIGITEYSATTILTEHYQFEAISY</sequence>
<evidence type="ECO:0000313" key="2">
    <source>
        <dbReference type="EMBL" id="KAJ2927046.1"/>
    </source>
</evidence>
<proteinExistence type="predicted"/>
<feature type="region of interest" description="Disordered" evidence="1">
    <location>
        <begin position="1"/>
        <end position="34"/>
    </location>
</feature>